<sequence length="672" mass="74701">MVSTMTTCNAGRRTAATRGGGTSEKDGREGERSGDQIGSGSSRGNGANGSGGVPDSATIIAQQLQNLLPTIIALVGNHVNNQGNNKNQDDNVTNDNNQGGVIVYTRWIEKMESVQDMSGCGENQKVKYIVSSLIDFKTLARLEFCPNNEMQNLETEFWCHTMVGAGHVAYTDQFYELTRLVPHLVTPENKRIERYIYGLAPPICVMVAAIELTTIQSVVLKAGMLTDEAITNGALKKISEKRGNNRVGPRVMNPPNARNSTAARGACFECGGMDHYKAACPSRGGSPGPNIVTDTFTLDNHYATTLFDSGADYSFVSTTFMPMLDIEPSNLGFSYEIEIASGQLVEINEVIRGYKLEIEGHIFDIDLIPFEHKSFDMIVGMDWLSRLKAEIVFHEKVVRIPLPNGEILRVLGERPEKMVRHSKSAKVKEQKLKDIVIDLQSGYHQLRVHEDDIPKTAFKTRYGHFEFTVMPFGLLNAPAFRGHVINGDGLHADSRKIEAVKNWESPRTPLEVRSFLGLAGYYRRFIENFSKTAKHLTILTQKHKEYVWGEEQEREFQTLKDKLCNAPVLALLDGSKDFVVYYDTSGLGLGQKADYDCEIRYHPDKANVVADALSRKEIFKPNRIRAINMTIQSSIKDNILAAQNEASEAVNAPAEMLRGLDDQLIRRSDGSL</sequence>
<feature type="region of interest" description="Disordered" evidence="6">
    <location>
        <begin position="1"/>
        <end position="54"/>
    </location>
</feature>
<dbReference type="SUPFAM" id="SSF50630">
    <property type="entry name" value="Acid proteases"/>
    <property type="match status" value="1"/>
</dbReference>
<evidence type="ECO:0000256" key="3">
    <source>
        <dbReference type="ARBA" id="ARBA00022722"/>
    </source>
</evidence>
<feature type="domain" description="Reverse transcriptase" evidence="7">
    <location>
        <begin position="422"/>
        <end position="480"/>
    </location>
</feature>
<dbReference type="InterPro" id="IPR043502">
    <property type="entry name" value="DNA/RNA_pol_sf"/>
</dbReference>
<gene>
    <name evidence="9" type="ORF">Tco_0874779</name>
</gene>
<dbReference type="SUPFAM" id="SSF56672">
    <property type="entry name" value="DNA/RNA polymerases"/>
    <property type="match status" value="1"/>
</dbReference>
<keyword evidence="4" id="KW-0255">Endonuclease</keyword>
<name>A0ABQ5BNC0_9ASTR</name>
<keyword evidence="1" id="KW-0808">Transferase</keyword>
<reference evidence="9" key="2">
    <citation type="submission" date="2022-01" db="EMBL/GenBank/DDBJ databases">
        <authorList>
            <person name="Yamashiro T."/>
            <person name="Shiraishi A."/>
            <person name="Satake H."/>
            <person name="Nakayama K."/>
        </authorList>
    </citation>
    <scope>NUCLEOTIDE SEQUENCE</scope>
</reference>
<dbReference type="PANTHER" id="PTHR37984:SF5">
    <property type="entry name" value="PROTEIN NYNRIN-LIKE"/>
    <property type="match status" value="1"/>
</dbReference>
<feature type="compositionally biased region" description="Basic and acidic residues" evidence="6">
    <location>
        <begin position="23"/>
        <end position="34"/>
    </location>
</feature>
<evidence type="ECO:0000256" key="4">
    <source>
        <dbReference type="ARBA" id="ARBA00022759"/>
    </source>
</evidence>
<evidence type="ECO:0000259" key="8">
    <source>
        <dbReference type="Pfam" id="PF17919"/>
    </source>
</evidence>
<dbReference type="Pfam" id="PF17919">
    <property type="entry name" value="RT_RNaseH_2"/>
    <property type="match status" value="1"/>
</dbReference>
<dbReference type="InterPro" id="IPR050951">
    <property type="entry name" value="Retrovirus_Pol_polyprotein"/>
</dbReference>
<protein>
    <submittedName>
        <fullName evidence="9">Reverse transcriptase domain-containing protein</fullName>
    </submittedName>
</protein>
<dbReference type="InterPro" id="IPR041577">
    <property type="entry name" value="RT_RNaseH_2"/>
</dbReference>
<evidence type="ECO:0000256" key="5">
    <source>
        <dbReference type="ARBA" id="ARBA00023268"/>
    </source>
</evidence>
<dbReference type="InterPro" id="IPR000477">
    <property type="entry name" value="RT_dom"/>
</dbReference>
<keyword evidence="4" id="KW-0378">Hydrolase</keyword>
<evidence type="ECO:0000313" key="10">
    <source>
        <dbReference type="Proteomes" id="UP001151760"/>
    </source>
</evidence>
<reference evidence="9" key="1">
    <citation type="journal article" date="2022" name="Int. J. Mol. Sci.">
        <title>Draft Genome of Tanacetum Coccineum: Genomic Comparison of Closely Related Tanacetum-Family Plants.</title>
        <authorList>
            <person name="Yamashiro T."/>
            <person name="Shiraishi A."/>
            <person name="Nakayama K."/>
            <person name="Satake H."/>
        </authorList>
    </citation>
    <scope>NUCLEOTIDE SEQUENCE</scope>
</reference>
<dbReference type="Gene3D" id="3.10.10.10">
    <property type="entry name" value="HIV Type 1 Reverse Transcriptase, subunit A, domain 1"/>
    <property type="match status" value="1"/>
</dbReference>
<comment type="caution">
    <text evidence="9">The sequence shown here is derived from an EMBL/GenBank/DDBJ whole genome shotgun (WGS) entry which is preliminary data.</text>
</comment>
<keyword evidence="9" id="KW-0695">RNA-directed DNA polymerase</keyword>
<keyword evidence="5" id="KW-0511">Multifunctional enzyme</keyword>
<dbReference type="EMBL" id="BQNB010013445">
    <property type="protein sequence ID" value="GJT16073.1"/>
    <property type="molecule type" value="Genomic_DNA"/>
</dbReference>
<accession>A0ABQ5BNC0</accession>
<feature type="domain" description="Reverse transcriptase/retrotransposon-derived protein RNase H-like" evidence="8">
    <location>
        <begin position="548"/>
        <end position="590"/>
    </location>
</feature>
<dbReference type="Proteomes" id="UP001151760">
    <property type="component" value="Unassembled WGS sequence"/>
</dbReference>
<evidence type="ECO:0000256" key="6">
    <source>
        <dbReference type="SAM" id="MobiDB-lite"/>
    </source>
</evidence>
<proteinExistence type="predicted"/>
<organism evidence="9 10">
    <name type="scientific">Tanacetum coccineum</name>
    <dbReference type="NCBI Taxonomy" id="301880"/>
    <lineage>
        <taxon>Eukaryota</taxon>
        <taxon>Viridiplantae</taxon>
        <taxon>Streptophyta</taxon>
        <taxon>Embryophyta</taxon>
        <taxon>Tracheophyta</taxon>
        <taxon>Spermatophyta</taxon>
        <taxon>Magnoliopsida</taxon>
        <taxon>eudicotyledons</taxon>
        <taxon>Gunneridae</taxon>
        <taxon>Pentapetalae</taxon>
        <taxon>asterids</taxon>
        <taxon>campanulids</taxon>
        <taxon>Asterales</taxon>
        <taxon>Asteraceae</taxon>
        <taxon>Asteroideae</taxon>
        <taxon>Anthemideae</taxon>
        <taxon>Anthemidinae</taxon>
        <taxon>Tanacetum</taxon>
    </lineage>
</organism>
<dbReference type="Pfam" id="PF08284">
    <property type="entry name" value="RVP_2"/>
    <property type="match status" value="1"/>
</dbReference>
<evidence type="ECO:0000259" key="7">
    <source>
        <dbReference type="Pfam" id="PF00078"/>
    </source>
</evidence>
<dbReference type="Gene3D" id="2.40.70.10">
    <property type="entry name" value="Acid Proteases"/>
    <property type="match status" value="1"/>
</dbReference>
<feature type="compositionally biased region" description="Gly residues" evidence="6">
    <location>
        <begin position="41"/>
        <end position="52"/>
    </location>
</feature>
<dbReference type="InterPro" id="IPR043128">
    <property type="entry name" value="Rev_trsase/Diguanyl_cyclase"/>
</dbReference>
<dbReference type="Pfam" id="PF00078">
    <property type="entry name" value="RVT_1"/>
    <property type="match status" value="1"/>
</dbReference>
<evidence type="ECO:0000313" key="9">
    <source>
        <dbReference type="EMBL" id="GJT16073.1"/>
    </source>
</evidence>
<evidence type="ECO:0000256" key="2">
    <source>
        <dbReference type="ARBA" id="ARBA00022695"/>
    </source>
</evidence>
<keyword evidence="2" id="KW-0548">Nucleotidyltransferase</keyword>
<keyword evidence="10" id="KW-1185">Reference proteome</keyword>
<keyword evidence="3" id="KW-0540">Nuclease</keyword>
<dbReference type="Gene3D" id="3.30.70.270">
    <property type="match status" value="2"/>
</dbReference>
<dbReference type="CDD" id="cd00303">
    <property type="entry name" value="retropepsin_like"/>
    <property type="match status" value="1"/>
</dbReference>
<dbReference type="PANTHER" id="PTHR37984">
    <property type="entry name" value="PROTEIN CBG26694"/>
    <property type="match status" value="1"/>
</dbReference>
<dbReference type="GO" id="GO:0003964">
    <property type="term" value="F:RNA-directed DNA polymerase activity"/>
    <property type="evidence" value="ECO:0007669"/>
    <property type="project" value="UniProtKB-KW"/>
</dbReference>
<dbReference type="InterPro" id="IPR021109">
    <property type="entry name" value="Peptidase_aspartic_dom_sf"/>
</dbReference>
<evidence type="ECO:0000256" key="1">
    <source>
        <dbReference type="ARBA" id="ARBA00022679"/>
    </source>
</evidence>